<dbReference type="InterPro" id="IPR001347">
    <property type="entry name" value="SIS_dom"/>
</dbReference>
<feature type="region of interest" description="Disordered" evidence="2">
    <location>
        <begin position="183"/>
        <end position="256"/>
    </location>
</feature>
<reference evidence="4" key="1">
    <citation type="submission" date="2024-03" db="EMBL/GenBank/DDBJ databases">
        <authorList>
            <consortium name="ELIXIR-Norway"/>
            <consortium name="Elixir Norway"/>
        </authorList>
    </citation>
    <scope>NUCLEOTIDE SEQUENCE</scope>
</reference>
<organism evidence="4 5">
    <name type="scientific">Sphagnum jensenii</name>
    <dbReference type="NCBI Taxonomy" id="128206"/>
    <lineage>
        <taxon>Eukaryota</taxon>
        <taxon>Viridiplantae</taxon>
        <taxon>Streptophyta</taxon>
        <taxon>Embryophyta</taxon>
        <taxon>Bryophyta</taxon>
        <taxon>Sphagnophytina</taxon>
        <taxon>Sphagnopsida</taxon>
        <taxon>Sphagnales</taxon>
        <taxon>Sphagnaceae</taxon>
        <taxon>Sphagnum</taxon>
    </lineage>
</organism>
<feature type="compositionally biased region" description="Pro residues" evidence="2">
    <location>
        <begin position="354"/>
        <end position="366"/>
    </location>
</feature>
<dbReference type="InterPro" id="IPR017552">
    <property type="entry name" value="PHI/rmpB"/>
</dbReference>
<feature type="domain" description="SIS" evidence="3">
    <location>
        <begin position="40"/>
        <end position="188"/>
    </location>
</feature>
<evidence type="ECO:0000256" key="1">
    <source>
        <dbReference type="ARBA" id="ARBA00009235"/>
    </source>
</evidence>
<dbReference type="PANTHER" id="PTHR43443:SF1">
    <property type="entry name" value="3-HEXULOSE-6-PHOSPHATE ISOMERASE"/>
    <property type="match status" value="1"/>
</dbReference>
<dbReference type="InterPro" id="IPR046348">
    <property type="entry name" value="SIS_dom_sf"/>
</dbReference>
<comment type="similarity">
    <text evidence="1">Belongs to the SIS family. PHI subfamily.</text>
</comment>
<dbReference type="Gene3D" id="3.40.50.10490">
    <property type="entry name" value="Glucose-6-phosphate isomerase like protein, domain 1"/>
    <property type="match status" value="1"/>
</dbReference>
<dbReference type="SUPFAM" id="SSF53697">
    <property type="entry name" value="SIS domain"/>
    <property type="match status" value="1"/>
</dbReference>
<evidence type="ECO:0000256" key="2">
    <source>
        <dbReference type="SAM" id="MobiDB-lite"/>
    </source>
</evidence>
<dbReference type="PROSITE" id="PS51464">
    <property type="entry name" value="SIS"/>
    <property type="match status" value="1"/>
</dbReference>
<name>A0ABP1AE26_9BRYO</name>
<gene>
    <name evidence="4" type="ORF">CSSPJE1EN2_LOCUS3764</name>
</gene>
<protein>
    <recommendedName>
        <fullName evidence="3">SIS domain-containing protein</fullName>
    </recommendedName>
</protein>
<proteinExistence type="inferred from homology"/>
<accession>A0ABP1AE26</accession>
<keyword evidence="5" id="KW-1185">Reference proteome</keyword>
<evidence type="ECO:0000259" key="3">
    <source>
        <dbReference type="PROSITE" id="PS51464"/>
    </source>
</evidence>
<dbReference type="PANTHER" id="PTHR43443">
    <property type="entry name" value="3-HEXULOSE-6-PHOSPHATE ISOMERASE"/>
    <property type="match status" value="1"/>
</dbReference>
<dbReference type="EMBL" id="OZ023712">
    <property type="protein sequence ID" value="CAK9860769.1"/>
    <property type="molecule type" value="Genomic_DNA"/>
</dbReference>
<evidence type="ECO:0000313" key="5">
    <source>
        <dbReference type="Proteomes" id="UP001497522"/>
    </source>
</evidence>
<dbReference type="Proteomes" id="UP001497522">
    <property type="component" value="Chromosome 11"/>
</dbReference>
<sequence>MAAPYMVQTSLSFMAITALAEIHRVFNRAELSKQDPTIPIVKEIMRAQGKHIVLHGLGREGLIMRGFAMRLFHLGLPSVHFFGDMCTPMLATGDLLIVSSGPGWFSSADAIIVEATASGARVLVITAKPDGEAAKLATTIALVPAQTIADPDFDPNAPPDAPPQDAVQMVDSKTPWQLEHANQQLGKVPKGDPMAADPPKGTSKGPTKKGEVPPATKTSDAKKAPIPDTKTGGSIATADAKKGSTKQVEGEVTTTTRLSKAGSKVLNSPSMPANLQEATGELCKAGITLYPPEKARFVVTDNKILPMGSCYEGALFILFEIVVYTLREKLQEVLPVMRGRNTNLDHFPPTHSCGPPPPPPPPPPPGECGKVHPNP</sequence>
<feature type="region of interest" description="Disordered" evidence="2">
    <location>
        <begin position="345"/>
        <end position="375"/>
    </location>
</feature>
<evidence type="ECO:0000313" key="4">
    <source>
        <dbReference type="EMBL" id="CAK9860769.1"/>
    </source>
</evidence>